<reference evidence="1 2" key="1">
    <citation type="submission" date="2020-05" db="EMBL/GenBank/DDBJ databases">
        <title>Aquincola sp. isolate from soil.</title>
        <authorList>
            <person name="Han J."/>
            <person name="Kim D.-U."/>
        </authorList>
    </citation>
    <scope>NUCLEOTIDE SEQUENCE [LARGE SCALE GENOMIC DNA]</scope>
    <source>
        <strain evidence="1 2">S2</strain>
    </source>
</reference>
<keyword evidence="2" id="KW-1185">Reference proteome</keyword>
<organism evidence="1 2">
    <name type="scientific">Pseudaquabacterium terrae</name>
    <dbReference type="NCBI Taxonomy" id="2732868"/>
    <lineage>
        <taxon>Bacteria</taxon>
        <taxon>Pseudomonadati</taxon>
        <taxon>Pseudomonadota</taxon>
        <taxon>Betaproteobacteria</taxon>
        <taxon>Burkholderiales</taxon>
        <taxon>Sphaerotilaceae</taxon>
        <taxon>Pseudaquabacterium</taxon>
    </lineage>
</organism>
<sequence length="89" mass="8779">MDDEPIVLELVLGLVDELDGVAAESVDGLEPVLPIVPELGLVVLGPPGVVAVVLGLVLVVELGAGAAADSGAAAVELVLGEALVDDDCE</sequence>
<dbReference type="RefSeq" id="WP_173123606.1">
    <property type="nucleotide sequence ID" value="NZ_JABRWJ010000004.1"/>
</dbReference>
<protein>
    <submittedName>
        <fullName evidence="1">Uncharacterized protein</fullName>
    </submittedName>
</protein>
<name>A0ABX2EHS1_9BURK</name>
<evidence type="ECO:0000313" key="1">
    <source>
        <dbReference type="EMBL" id="NRF68187.1"/>
    </source>
</evidence>
<accession>A0ABX2EHS1</accession>
<gene>
    <name evidence="1" type="ORF">HLB44_14430</name>
</gene>
<comment type="caution">
    <text evidence="1">The sequence shown here is derived from an EMBL/GenBank/DDBJ whole genome shotgun (WGS) entry which is preliminary data.</text>
</comment>
<dbReference type="Proteomes" id="UP000737171">
    <property type="component" value="Unassembled WGS sequence"/>
</dbReference>
<proteinExistence type="predicted"/>
<evidence type="ECO:0000313" key="2">
    <source>
        <dbReference type="Proteomes" id="UP000737171"/>
    </source>
</evidence>
<dbReference type="EMBL" id="JABRWJ010000004">
    <property type="protein sequence ID" value="NRF68187.1"/>
    <property type="molecule type" value="Genomic_DNA"/>
</dbReference>